<evidence type="ECO:0000259" key="5">
    <source>
        <dbReference type="Pfam" id="PF04618"/>
    </source>
</evidence>
<evidence type="ECO:0000256" key="4">
    <source>
        <dbReference type="SAM" id="MobiDB-lite"/>
    </source>
</evidence>
<keyword evidence="3" id="KW-0804">Transcription</keyword>
<dbReference type="InterPro" id="IPR050762">
    <property type="entry name" value="HD-ZIP_Homeobox_LZ_Class_II"/>
</dbReference>
<dbReference type="PANTHER" id="PTHR45714:SF16">
    <property type="entry name" value="HOMEOBOX-LEUCINE ZIPPER PROTEIN HAT2"/>
    <property type="match status" value="1"/>
</dbReference>
<keyword evidence="2" id="KW-0805">Transcription regulation</keyword>
<dbReference type="AlphaFoldDB" id="A0A426YVF4"/>
<dbReference type="PANTHER" id="PTHR45714">
    <property type="entry name" value="HOMEOBOX-LEUCINE ZIPPER PROTEIN HAT14"/>
    <property type="match status" value="1"/>
</dbReference>
<organism evidence="6 7">
    <name type="scientific">Ensete ventricosum</name>
    <name type="common">Abyssinian banana</name>
    <name type="synonym">Musa ensete</name>
    <dbReference type="NCBI Taxonomy" id="4639"/>
    <lineage>
        <taxon>Eukaryota</taxon>
        <taxon>Viridiplantae</taxon>
        <taxon>Streptophyta</taxon>
        <taxon>Embryophyta</taxon>
        <taxon>Tracheophyta</taxon>
        <taxon>Spermatophyta</taxon>
        <taxon>Magnoliopsida</taxon>
        <taxon>Liliopsida</taxon>
        <taxon>Zingiberales</taxon>
        <taxon>Musaceae</taxon>
        <taxon>Ensete</taxon>
    </lineage>
</organism>
<feature type="compositionally biased region" description="Basic and acidic residues" evidence="4">
    <location>
        <begin position="139"/>
        <end position="157"/>
    </location>
</feature>
<evidence type="ECO:0000256" key="2">
    <source>
        <dbReference type="ARBA" id="ARBA00023015"/>
    </source>
</evidence>
<comment type="caution">
    <text evidence="6">The sequence shown here is derived from an EMBL/GenBank/DDBJ whole genome shotgun (WGS) entry which is preliminary data.</text>
</comment>
<feature type="domain" description="HD-ZIP protein N-terminal" evidence="5">
    <location>
        <begin position="94"/>
        <end position="144"/>
    </location>
</feature>
<proteinExistence type="predicted"/>
<protein>
    <recommendedName>
        <fullName evidence="5">HD-ZIP protein N-terminal domain-containing protein</fullName>
    </recommendedName>
</protein>
<evidence type="ECO:0000256" key="1">
    <source>
        <dbReference type="ARBA" id="ARBA00004123"/>
    </source>
</evidence>
<accession>A0A426YVF4</accession>
<dbReference type="GO" id="GO:0005634">
    <property type="term" value="C:nucleus"/>
    <property type="evidence" value="ECO:0007669"/>
    <property type="project" value="UniProtKB-SubCell"/>
</dbReference>
<dbReference type="InterPro" id="IPR006712">
    <property type="entry name" value="HD-ZIP_N"/>
</dbReference>
<gene>
    <name evidence="6" type="ORF">B296_00038436</name>
</gene>
<feature type="region of interest" description="Disordered" evidence="4">
    <location>
        <begin position="109"/>
        <end position="174"/>
    </location>
</feature>
<dbReference type="EMBL" id="AMZH03009961">
    <property type="protein sequence ID" value="RRT55706.1"/>
    <property type="molecule type" value="Genomic_DNA"/>
</dbReference>
<evidence type="ECO:0000313" key="6">
    <source>
        <dbReference type="EMBL" id="RRT55706.1"/>
    </source>
</evidence>
<dbReference type="Proteomes" id="UP000287651">
    <property type="component" value="Unassembled WGS sequence"/>
</dbReference>
<feature type="compositionally biased region" description="Polar residues" evidence="4">
    <location>
        <begin position="127"/>
        <end position="137"/>
    </location>
</feature>
<evidence type="ECO:0000313" key="7">
    <source>
        <dbReference type="Proteomes" id="UP000287651"/>
    </source>
</evidence>
<dbReference type="Pfam" id="PF04618">
    <property type="entry name" value="HD-ZIP_N"/>
    <property type="match status" value="1"/>
</dbReference>
<sequence>MRTACYRDAVKDRCGRRNERLKAVGGRESELKVSRRPKAVSLTMVSVEEMDGAMIAMIRERRSILIADVRVSYGVCGIPLADKRPVLEVCGGAADARSLPLLRGIDVNRAPSSGAGERDSEEDAGASSPNSTLSSVSGKRAERDTHLGDEHDPDRACSRGISDEEDGDASRKKLRLSKDQSAILEESFKEHNTLNPVSPSSPPPVTTDTRCVWRSLLTWDLLLLCDDRSKSWRWPNSST</sequence>
<comment type="subcellular location">
    <subcellularLocation>
        <location evidence="1">Nucleus</location>
    </subcellularLocation>
</comment>
<evidence type="ECO:0000256" key="3">
    <source>
        <dbReference type="ARBA" id="ARBA00023163"/>
    </source>
</evidence>
<name>A0A426YVF4_ENSVE</name>
<reference evidence="6 7" key="1">
    <citation type="journal article" date="2014" name="Agronomy (Basel)">
        <title>A Draft Genome Sequence for Ensete ventricosum, the Drought-Tolerant Tree Against Hunger.</title>
        <authorList>
            <person name="Harrison J."/>
            <person name="Moore K.A."/>
            <person name="Paszkiewicz K."/>
            <person name="Jones T."/>
            <person name="Grant M."/>
            <person name="Ambacheew D."/>
            <person name="Muzemil S."/>
            <person name="Studholme D.J."/>
        </authorList>
    </citation>
    <scope>NUCLEOTIDE SEQUENCE [LARGE SCALE GENOMIC DNA]</scope>
</reference>